<accession>A0A0F8XRM8</accession>
<dbReference type="STRING" id="308745.A0A0F8XRM8"/>
<keyword evidence="3" id="KW-1185">Reference proteome</keyword>
<comment type="caution">
    <text evidence="2">The sequence shown here is derived from an EMBL/GenBank/DDBJ whole genome shotgun (WGS) entry which is preliminary data.</text>
</comment>
<reference evidence="2 3" key="1">
    <citation type="submission" date="2015-02" db="EMBL/GenBank/DDBJ databases">
        <title>Draft Genome Sequences of Two Closely-Related Aflatoxigenic Aspergillus Species Obtained from the Cote d'Ivoire.</title>
        <authorList>
            <person name="Moore G.G."/>
            <person name="Beltz S.B."/>
            <person name="Mack B.M."/>
        </authorList>
    </citation>
    <scope>NUCLEOTIDE SEQUENCE [LARGE SCALE GENOMIC DNA]</scope>
    <source>
        <strain evidence="2 3">SRRC1468</strain>
    </source>
</reference>
<dbReference type="Pfam" id="PF12224">
    <property type="entry name" value="Amidoligase_2"/>
    <property type="match status" value="1"/>
</dbReference>
<protein>
    <recommendedName>
        <fullName evidence="4">Amidoligase enzyme</fullName>
    </recommendedName>
</protein>
<dbReference type="OrthoDB" id="5291055at2759"/>
<sequence length="188" mass="21186">HAPITMARKPAPPPPPPSSIRATSKKPAKPVAPSYPNGSFGIGGALESISPIFRVHEISSWRQHIEFLWNFLRTDFQVNANTSCDTHVHLSRAGGYSLADLKQICQSIIHFEPAFEALLPEDRLSNEYARSNWLDNANFGHRNLSRKQSIAVIQRASSMRELVLLMNPDHDKMFGWNFLYNLEPRGLV</sequence>
<feature type="region of interest" description="Disordered" evidence="1">
    <location>
        <begin position="1"/>
        <end position="32"/>
    </location>
</feature>
<name>A0A0F8XRM8_9EURO</name>
<organism evidence="2 3">
    <name type="scientific">Aspergillus rambellii</name>
    <dbReference type="NCBI Taxonomy" id="308745"/>
    <lineage>
        <taxon>Eukaryota</taxon>
        <taxon>Fungi</taxon>
        <taxon>Dikarya</taxon>
        <taxon>Ascomycota</taxon>
        <taxon>Pezizomycotina</taxon>
        <taxon>Eurotiomycetes</taxon>
        <taxon>Eurotiomycetidae</taxon>
        <taxon>Eurotiales</taxon>
        <taxon>Aspergillaceae</taxon>
        <taxon>Aspergillus</taxon>
        <taxon>Aspergillus subgen. Nidulantes</taxon>
    </lineage>
</organism>
<evidence type="ECO:0000256" key="1">
    <source>
        <dbReference type="SAM" id="MobiDB-lite"/>
    </source>
</evidence>
<gene>
    <name evidence="2" type="ORF">ARAM_005994</name>
</gene>
<dbReference type="AlphaFoldDB" id="A0A0F8XRM8"/>
<evidence type="ECO:0008006" key="4">
    <source>
        <dbReference type="Google" id="ProtNLM"/>
    </source>
</evidence>
<dbReference type="Proteomes" id="UP000034291">
    <property type="component" value="Unassembled WGS sequence"/>
</dbReference>
<evidence type="ECO:0000313" key="3">
    <source>
        <dbReference type="Proteomes" id="UP000034291"/>
    </source>
</evidence>
<dbReference type="PANTHER" id="PTHR36847:SF1">
    <property type="entry name" value="AMIDOLIGASE ENZYME"/>
    <property type="match status" value="1"/>
</dbReference>
<dbReference type="EMBL" id="JZBS01000583">
    <property type="protein sequence ID" value="KKK26137.1"/>
    <property type="molecule type" value="Genomic_DNA"/>
</dbReference>
<dbReference type="InterPro" id="IPR022025">
    <property type="entry name" value="Amidoligase_2"/>
</dbReference>
<proteinExistence type="predicted"/>
<feature type="non-terminal residue" evidence="2">
    <location>
        <position position="1"/>
    </location>
</feature>
<evidence type="ECO:0000313" key="2">
    <source>
        <dbReference type="EMBL" id="KKK26137.1"/>
    </source>
</evidence>
<dbReference type="PANTHER" id="PTHR36847">
    <property type="entry name" value="AMIDOLIGASE ENZYME"/>
    <property type="match status" value="1"/>
</dbReference>